<comment type="caution">
    <text evidence="2">The sequence shown here is derived from an EMBL/GenBank/DDBJ whole genome shotgun (WGS) entry which is preliminary data.</text>
</comment>
<evidence type="ECO:0000256" key="1">
    <source>
        <dbReference type="SAM" id="MobiDB-lite"/>
    </source>
</evidence>
<accession>A0ABR4N7P7</accession>
<dbReference type="Proteomes" id="UP001527925">
    <property type="component" value="Unassembled WGS sequence"/>
</dbReference>
<gene>
    <name evidence="2" type="ORF">HK105_204900</name>
</gene>
<evidence type="ECO:0000313" key="2">
    <source>
        <dbReference type="EMBL" id="KAL2915499.1"/>
    </source>
</evidence>
<dbReference type="EMBL" id="JADGIZ020000023">
    <property type="protein sequence ID" value="KAL2915499.1"/>
    <property type="molecule type" value="Genomic_DNA"/>
</dbReference>
<feature type="region of interest" description="Disordered" evidence="1">
    <location>
        <begin position="1"/>
        <end position="36"/>
    </location>
</feature>
<sequence length="201" mass="22375">MPAEPPAGEPWMPILESPEPPVARPGTPRETPTIKPPEALHFNELEFVAAVQCAEESIDHPRPSRVELGQLSTIFVDYSKILWQRSKEKAGECHRPPSPHDTALLDLDTAKRAMPLEPLDTKVCERVKIIVAKLASDVRPIPPSHWDRLEAPLKCKIVGHTSPEVESIYNRLCDLEVEPDGVVALLHVVWFADETNTANPI</sequence>
<protein>
    <submittedName>
        <fullName evidence="2">Uncharacterized protein</fullName>
    </submittedName>
</protein>
<evidence type="ECO:0000313" key="3">
    <source>
        <dbReference type="Proteomes" id="UP001527925"/>
    </source>
</evidence>
<organism evidence="2 3">
    <name type="scientific">Polyrhizophydium stewartii</name>
    <dbReference type="NCBI Taxonomy" id="2732419"/>
    <lineage>
        <taxon>Eukaryota</taxon>
        <taxon>Fungi</taxon>
        <taxon>Fungi incertae sedis</taxon>
        <taxon>Chytridiomycota</taxon>
        <taxon>Chytridiomycota incertae sedis</taxon>
        <taxon>Chytridiomycetes</taxon>
        <taxon>Rhizophydiales</taxon>
        <taxon>Rhizophydiales incertae sedis</taxon>
        <taxon>Polyrhizophydium</taxon>
    </lineage>
</organism>
<reference evidence="2 3" key="1">
    <citation type="submission" date="2023-09" db="EMBL/GenBank/DDBJ databases">
        <title>Pangenome analysis of Batrachochytrium dendrobatidis and related Chytrids.</title>
        <authorList>
            <person name="Yacoub M.N."/>
            <person name="Stajich J.E."/>
            <person name="James T.Y."/>
        </authorList>
    </citation>
    <scope>NUCLEOTIDE SEQUENCE [LARGE SCALE GENOMIC DNA]</scope>
    <source>
        <strain evidence="2 3">JEL0888</strain>
    </source>
</reference>
<keyword evidence="3" id="KW-1185">Reference proteome</keyword>
<proteinExistence type="predicted"/>
<name>A0ABR4N7P7_9FUNG</name>